<evidence type="ECO:0000313" key="2">
    <source>
        <dbReference type="EMBL" id="OGG58075.1"/>
    </source>
</evidence>
<accession>A0A1F6D9N2</accession>
<organism evidence="2 3">
    <name type="scientific">Candidatus Kaiserbacteria bacterium RIFCSPHIGHO2_01_FULL_55_17</name>
    <dbReference type="NCBI Taxonomy" id="1798484"/>
    <lineage>
        <taxon>Bacteria</taxon>
        <taxon>Candidatus Kaiseribacteriota</taxon>
    </lineage>
</organism>
<dbReference type="EMBL" id="MFKX01000007">
    <property type="protein sequence ID" value="OGG58075.1"/>
    <property type="molecule type" value="Genomic_DNA"/>
</dbReference>
<keyword evidence="1" id="KW-0472">Membrane</keyword>
<gene>
    <name evidence="2" type="ORF">A2853_01145</name>
</gene>
<dbReference type="AlphaFoldDB" id="A0A1F6D9N2"/>
<evidence type="ECO:0000313" key="3">
    <source>
        <dbReference type="Proteomes" id="UP000177958"/>
    </source>
</evidence>
<protein>
    <submittedName>
        <fullName evidence="2">Uncharacterized protein</fullName>
    </submittedName>
</protein>
<sequence length="85" mass="9618">MEDASVQKLQEMEAKLDAILVSVEKTRRHFQVTMWITILFLVLPLIGMAFVVPMFLNSYLGALTSDPSSSSLDQTQLDLLKDFLQ</sequence>
<feature type="transmembrane region" description="Helical" evidence="1">
    <location>
        <begin position="32"/>
        <end position="56"/>
    </location>
</feature>
<keyword evidence="1" id="KW-1133">Transmembrane helix</keyword>
<evidence type="ECO:0000256" key="1">
    <source>
        <dbReference type="SAM" id="Phobius"/>
    </source>
</evidence>
<reference evidence="2 3" key="1">
    <citation type="journal article" date="2016" name="Nat. Commun.">
        <title>Thousands of microbial genomes shed light on interconnected biogeochemical processes in an aquifer system.</title>
        <authorList>
            <person name="Anantharaman K."/>
            <person name="Brown C.T."/>
            <person name="Hug L.A."/>
            <person name="Sharon I."/>
            <person name="Castelle C.J."/>
            <person name="Probst A.J."/>
            <person name="Thomas B.C."/>
            <person name="Singh A."/>
            <person name="Wilkins M.J."/>
            <person name="Karaoz U."/>
            <person name="Brodie E.L."/>
            <person name="Williams K.H."/>
            <person name="Hubbard S.S."/>
            <person name="Banfield J.F."/>
        </authorList>
    </citation>
    <scope>NUCLEOTIDE SEQUENCE [LARGE SCALE GENOMIC DNA]</scope>
</reference>
<proteinExistence type="predicted"/>
<comment type="caution">
    <text evidence="2">The sequence shown here is derived from an EMBL/GenBank/DDBJ whole genome shotgun (WGS) entry which is preliminary data.</text>
</comment>
<name>A0A1F6D9N2_9BACT</name>
<dbReference type="Proteomes" id="UP000177958">
    <property type="component" value="Unassembled WGS sequence"/>
</dbReference>
<keyword evidence="1" id="KW-0812">Transmembrane</keyword>